<keyword evidence="6" id="KW-0560">Oxidoreductase</keyword>
<evidence type="ECO:0000256" key="1">
    <source>
        <dbReference type="ARBA" id="ARBA00001954"/>
    </source>
</evidence>
<comment type="caution">
    <text evidence="10">The sequence shown here is derived from an EMBL/GenBank/DDBJ whole genome shotgun (WGS) entry which is preliminary data.</text>
</comment>
<protein>
    <recommendedName>
        <fullName evidence="9">Fe2OG dioxygenase domain-containing protein</fullName>
    </recommendedName>
</protein>
<comment type="cofactor">
    <cofactor evidence="1">
        <name>Fe(2+)</name>
        <dbReference type="ChEBI" id="CHEBI:29033"/>
    </cofactor>
</comment>
<dbReference type="AlphaFoldDB" id="A0A8S1CCE4"/>
<evidence type="ECO:0000256" key="7">
    <source>
        <dbReference type="ARBA" id="ARBA00023004"/>
    </source>
</evidence>
<dbReference type="OrthoDB" id="412814at2759"/>
<name>A0A8S1CCE4_9INSE</name>
<dbReference type="InterPro" id="IPR037151">
    <property type="entry name" value="AlkB-like_sf"/>
</dbReference>
<dbReference type="InterPro" id="IPR027450">
    <property type="entry name" value="AlkB-like"/>
</dbReference>
<keyword evidence="5" id="KW-0223">Dioxygenase</keyword>
<feature type="domain" description="Fe2OG dioxygenase" evidence="9">
    <location>
        <begin position="94"/>
        <end position="232"/>
    </location>
</feature>
<dbReference type="InterPro" id="IPR032862">
    <property type="entry name" value="ALKBH6"/>
</dbReference>
<dbReference type="PANTHER" id="PTHR46030:SF1">
    <property type="entry name" value="ALPHA-KETOGLUTARATE-DEPENDENT DIOXYGENASE ALKB HOMOLOG 6"/>
    <property type="match status" value="1"/>
</dbReference>
<dbReference type="InterPro" id="IPR005123">
    <property type="entry name" value="Oxoglu/Fe-dep_dioxygenase_dom"/>
</dbReference>
<gene>
    <name evidence="10" type="ORF">CLODIP_2_CD05716</name>
</gene>
<evidence type="ECO:0000256" key="4">
    <source>
        <dbReference type="ARBA" id="ARBA00022723"/>
    </source>
</evidence>
<keyword evidence="7" id="KW-0408">Iron</keyword>
<dbReference type="EMBL" id="CADEPI010000044">
    <property type="protein sequence ID" value="CAB3369354.1"/>
    <property type="molecule type" value="Genomic_DNA"/>
</dbReference>
<dbReference type="Pfam" id="PF13532">
    <property type="entry name" value="2OG-FeII_Oxy_2"/>
    <property type="match status" value="1"/>
</dbReference>
<reference evidence="10 11" key="1">
    <citation type="submission" date="2020-04" db="EMBL/GenBank/DDBJ databases">
        <authorList>
            <person name="Alioto T."/>
            <person name="Alioto T."/>
            <person name="Gomez Garrido J."/>
        </authorList>
    </citation>
    <scope>NUCLEOTIDE SEQUENCE [LARGE SCALE GENOMIC DNA]</scope>
</reference>
<evidence type="ECO:0000256" key="8">
    <source>
        <dbReference type="ARBA" id="ARBA00023242"/>
    </source>
</evidence>
<dbReference type="GO" id="GO:0046872">
    <property type="term" value="F:metal ion binding"/>
    <property type="evidence" value="ECO:0007669"/>
    <property type="project" value="UniProtKB-KW"/>
</dbReference>
<organism evidence="10 11">
    <name type="scientific">Cloeon dipterum</name>
    <dbReference type="NCBI Taxonomy" id="197152"/>
    <lineage>
        <taxon>Eukaryota</taxon>
        <taxon>Metazoa</taxon>
        <taxon>Ecdysozoa</taxon>
        <taxon>Arthropoda</taxon>
        <taxon>Hexapoda</taxon>
        <taxon>Insecta</taxon>
        <taxon>Pterygota</taxon>
        <taxon>Palaeoptera</taxon>
        <taxon>Ephemeroptera</taxon>
        <taxon>Pisciforma</taxon>
        <taxon>Baetidae</taxon>
        <taxon>Cloeon</taxon>
    </lineage>
</organism>
<keyword evidence="8" id="KW-0539">Nucleus</keyword>
<dbReference type="Proteomes" id="UP000494165">
    <property type="component" value="Unassembled WGS sequence"/>
</dbReference>
<comment type="similarity">
    <text evidence="3">Belongs to the alkB family.</text>
</comment>
<dbReference type="SUPFAM" id="SSF51197">
    <property type="entry name" value="Clavaminate synthase-like"/>
    <property type="match status" value="1"/>
</dbReference>
<evidence type="ECO:0000256" key="5">
    <source>
        <dbReference type="ARBA" id="ARBA00022964"/>
    </source>
</evidence>
<dbReference type="GO" id="GO:0005634">
    <property type="term" value="C:nucleus"/>
    <property type="evidence" value="ECO:0007669"/>
    <property type="project" value="UniProtKB-SubCell"/>
</dbReference>
<sequence length="241" mass="27763">MATNVDFDLQKFRVSEAPCTVYYIPEFISAFEEQMLIQNILNAPKPKWTQLKRRRLQNWGGLPHPKGMIAETMPQWLSSSVDKVAQLQVFGDNKPNHVLINEYLPGQGIMAHTDGPLFYPTVTTISCGSHTVLEFFKPRNNDDLERRSDQAESESCDMRREVVVSLLLEPRSLVIVQDDMYSQMLHSIAERSVDQVSSETNIANRAACAKRFQEDGCFERDTRYSLTIRHVPKTRKFNFKF</sequence>
<evidence type="ECO:0000313" key="10">
    <source>
        <dbReference type="EMBL" id="CAB3369354.1"/>
    </source>
</evidence>
<dbReference type="PANTHER" id="PTHR46030">
    <property type="entry name" value="ALPHA-KETOGLUTARATE-DEPENDENT DIOXYGENASE ALKB HOMOLOG 6"/>
    <property type="match status" value="1"/>
</dbReference>
<evidence type="ECO:0000259" key="9">
    <source>
        <dbReference type="PROSITE" id="PS51471"/>
    </source>
</evidence>
<evidence type="ECO:0000256" key="2">
    <source>
        <dbReference type="ARBA" id="ARBA00004123"/>
    </source>
</evidence>
<dbReference type="GO" id="GO:0051213">
    <property type="term" value="F:dioxygenase activity"/>
    <property type="evidence" value="ECO:0007669"/>
    <property type="project" value="UniProtKB-KW"/>
</dbReference>
<proteinExistence type="inferred from homology"/>
<comment type="subcellular location">
    <subcellularLocation>
        <location evidence="2">Nucleus</location>
    </subcellularLocation>
</comment>
<evidence type="ECO:0000256" key="3">
    <source>
        <dbReference type="ARBA" id="ARBA00007879"/>
    </source>
</evidence>
<dbReference type="PROSITE" id="PS51471">
    <property type="entry name" value="FE2OG_OXY"/>
    <property type="match status" value="1"/>
</dbReference>
<keyword evidence="11" id="KW-1185">Reference proteome</keyword>
<dbReference type="Gene3D" id="2.60.120.590">
    <property type="entry name" value="Alpha-ketoglutarate-dependent dioxygenase AlkB-like"/>
    <property type="match status" value="1"/>
</dbReference>
<evidence type="ECO:0000256" key="6">
    <source>
        <dbReference type="ARBA" id="ARBA00023002"/>
    </source>
</evidence>
<evidence type="ECO:0000313" key="11">
    <source>
        <dbReference type="Proteomes" id="UP000494165"/>
    </source>
</evidence>
<accession>A0A8S1CCE4</accession>
<keyword evidence="4" id="KW-0479">Metal-binding</keyword>